<reference evidence="4 5" key="1">
    <citation type="submission" date="2022-09" db="EMBL/GenBank/DDBJ databases">
        <title>Interaction between co-microsymbionts with complementary sets of symbiotic genes in legume-rhizobium systems.</title>
        <authorList>
            <person name="Safronova V."/>
            <person name="Sazanova A."/>
            <person name="Afonin A."/>
            <person name="Chirak E."/>
        </authorList>
    </citation>
    <scope>NUCLEOTIDE SEQUENCE [LARGE SCALE GENOMIC DNA]</scope>
    <source>
        <strain evidence="4 5">A18/4-1</strain>
        <plasmid evidence="4 5">p_unnamed1</plasmid>
    </source>
</reference>
<protein>
    <submittedName>
        <fullName evidence="4">Outer membrane beta-barrel protein</fullName>
    </submittedName>
</protein>
<sequence>MKTSTLAMRSTLAILIASVGLSGAYAQSYNSYGGDTWSGAYVGVTGGLSKDDDLNIFRDATLIGGAQFGYRVQVGPGVVGGELQGNYSNGESYATGGGGVLEQYWSGAAKLKAGVALGSTMVFGTGGYGFANLESGSGSTEDAGWAGGWILGGGVEQKLGDALSVSLEYNQMRLDDVSTVTNGVSFSDNLTNHSVKAGLNLQF</sequence>
<feature type="signal peptide" evidence="2">
    <location>
        <begin position="1"/>
        <end position="26"/>
    </location>
</feature>
<proteinExistence type="predicted"/>
<keyword evidence="5" id="KW-1185">Reference proteome</keyword>
<evidence type="ECO:0000313" key="5">
    <source>
        <dbReference type="Proteomes" id="UP001061862"/>
    </source>
</evidence>
<dbReference type="RefSeq" id="WP_262165511.1">
    <property type="nucleotide sequence ID" value="NZ_CP104964.1"/>
</dbReference>
<gene>
    <name evidence="4" type="ORF">N8A98_00020</name>
</gene>
<evidence type="ECO:0000256" key="2">
    <source>
        <dbReference type="SAM" id="SignalP"/>
    </source>
</evidence>
<accession>A0ABY6CCU4</accession>
<name>A0ABY6CCU4_9HYPH</name>
<geneLocation type="plasmid" evidence="4 5">
    <name>p_unnamed1</name>
</geneLocation>
<dbReference type="Pfam" id="PF13505">
    <property type="entry name" value="OMP_b-brl"/>
    <property type="match status" value="1"/>
</dbReference>
<organism evidence="4 5">
    <name type="scientific">Devosia neptuniae</name>
    <dbReference type="NCBI Taxonomy" id="191302"/>
    <lineage>
        <taxon>Bacteria</taxon>
        <taxon>Pseudomonadati</taxon>
        <taxon>Pseudomonadota</taxon>
        <taxon>Alphaproteobacteria</taxon>
        <taxon>Hyphomicrobiales</taxon>
        <taxon>Devosiaceae</taxon>
        <taxon>Devosia</taxon>
    </lineage>
</organism>
<evidence type="ECO:0000313" key="4">
    <source>
        <dbReference type="EMBL" id="UXN67948.1"/>
    </source>
</evidence>
<dbReference type="InterPro" id="IPR027385">
    <property type="entry name" value="Beta-barrel_OMP"/>
</dbReference>
<dbReference type="Proteomes" id="UP001061862">
    <property type="component" value="Plasmid p_unnamed1"/>
</dbReference>
<keyword evidence="4" id="KW-0614">Plasmid</keyword>
<feature type="chain" id="PRO_5046093742" evidence="2">
    <location>
        <begin position="27"/>
        <end position="203"/>
    </location>
</feature>
<evidence type="ECO:0000259" key="3">
    <source>
        <dbReference type="Pfam" id="PF13505"/>
    </source>
</evidence>
<evidence type="ECO:0000256" key="1">
    <source>
        <dbReference type="ARBA" id="ARBA00022729"/>
    </source>
</evidence>
<feature type="domain" description="Outer membrane protein beta-barrel" evidence="3">
    <location>
        <begin position="16"/>
        <end position="203"/>
    </location>
</feature>
<dbReference type="SUPFAM" id="SSF56925">
    <property type="entry name" value="OMPA-like"/>
    <property type="match status" value="1"/>
</dbReference>
<dbReference type="Gene3D" id="2.40.160.20">
    <property type="match status" value="1"/>
</dbReference>
<dbReference type="InterPro" id="IPR011250">
    <property type="entry name" value="OMP/PagP_B-barrel"/>
</dbReference>
<keyword evidence="1 2" id="KW-0732">Signal</keyword>
<dbReference type="EMBL" id="CP104964">
    <property type="protein sequence ID" value="UXN67948.1"/>
    <property type="molecule type" value="Genomic_DNA"/>
</dbReference>